<organism evidence="4 5">
    <name type="scientific">Cystoisospora suis</name>
    <dbReference type="NCBI Taxonomy" id="483139"/>
    <lineage>
        <taxon>Eukaryota</taxon>
        <taxon>Sar</taxon>
        <taxon>Alveolata</taxon>
        <taxon>Apicomplexa</taxon>
        <taxon>Conoidasida</taxon>
        <taxon>Coccidia</taxon>
        <taxon>Eucoccidiorida</taxon>
        <taxon>Eimeriorina</taxon>
        <taxon>Sarcocystidae</taxon>
        <taxon>Cystoisospora</taxon>
    </lineage>
</organism>
<evidence type="ECO:0000256" key="2">
    <source>
        <dbReference type="RuleBase" id="RU003876"/>
    </source>
</evidence>
<evidence type="ECO:0000313" key="4">
    <source>
        <dbReference type="EMBL" id="PHJ26141.1"/>
    </source>
</evidence>
<dbReference type="PANTHER" id="PTHR11875">
    <property type="entry name" value="TESTIS-SPECIFIC Y-ENCODED PROTEIN"/>
    <property type="match status" value="1"/>
</dbReference>
<proteinExistence type="inferred from homology"/>
<feature type="compositionally biased region" description="Acidic residues" evidence="3">
    <location>
        <begin position="376"/>
        <end position="412"/>
    </location>
</feature>
<dbReference type="Gene3D" id="3.30.1120.90">
    <property type="entry name" value="Nucleosome assembly protein"/>
    <property type="match status" value="1"/>
</dbReference>
<dbReference type="GO" id="GO:0006334">
    <property type="term" value="P:nucleosome assembly"/>
    <property type="evidence" value="ECO:0007669"/>
    <property type="project" value="InterPro"/>
</dbReference>
<sequence length="466" mass="51279">MDRTHLNSKEGGESGAGGSAGGGADIELISNRLEGVTITDKQGDSLQGVGKTAGGVSPGGIEENEIYASLTKEQKEVVTALQAIQSKHDELERQYDRDLIILKMKYENLYAPLYKERKEILLQKQPSSSSTGAGGGSADTANNTHDASPTNQPAGTPALPSFWLNCMKQNSTLNELIEEHDEKILAYLENISCEYFTVAEQEALEEREAKKEGRTKKDEENNANSSSSSSSSSSSVVVPESFRLVFEFSPNEYFKTPRLVKEYHLTISSSRHGAELTSTKSTEIEWNEGKDVTKKIVTRRQRNKKTKQVRTIQEVVDSESFFNFFTDHEIPSDDKLETMSDKQVGELQMIVEADYDIGVTIRDKIIPQAVEWFLGEADDDDDDQFDEDDDDEFDDDEDDDDEDDMFSSDGEDERPKGGRMAGGPRGKGAKGAKGPTIPSSSITRPGGGEGKAKGGQQDQPPECKQQ</sequence>
<dbReference type="GeneID" id="94423449"/>
<keyword evidence="5" id="KW-1185">Reference proteome</keyword>
<reference evidence="4 5" key="1">
    <citation type="journal article" date="2017" name="Int. J. Parasitol.">
        <title>The genome of the protozoan parasite Cystoisospora suis and a reverse vaccinology approach to identify vaccine candidates.</title>
        <authorList>
            <person name="Palmieri N."/>
            <person name="Shrestha A."/>
            <person name="Ruttkowski B."/>
            <person name="Beck T."/>
            <person name="Vogl C."/>
            <person name="Tomley F."/>
            <person name="Blake D.P."/>
            <person name="Joachim A."/>
        </authorList>
    </citation>
    <scope>NUCLEOTIDE SEQUENCE [LARGE SCALE GENOMIC DNA]</scope>
    <source>
        <strain evidence="4 5">Wien I</strain>
    </source>
</reference>
<dbReference type="AlphaFoldDB" id="A0A2C6KQ70"/>
<evidence type="ECO:0000256" key="3">
    <source>
        <dbReference type="SAM" id="MobiDB-lite"/>
    </source>
</evidence>
<feature type="region of interest" description="Disordered" evidence="3">
    <location>
        <begin position="206"/>
        <end position="234"/>
    </location>
</feature>
<accession>A0A2C6KQ70</accession>
<dbReference type="Proteomes" id="UP000221165">
    <property type="component" value="Unassembled WGS sequence"/>
</dbReference>
<feature type="compositionally biased region" description="Basic and acidic residues" evidence="3">
    <location>
        <begin position="206"/>
        <end position="220"/>
    </location>
</feature>
<feature type="compositionally biased region" description="Gly residues" evidence="3">
    <location>
        <begin position="419"/>
        <end position="431"/>
    </location>
</feature>
<dbReference type="InterPro" id="IPR002164">
    <property type="entry name" value="NAP_family"/>
</dbReference>
<dbReference type="VEuPathDB" id="ToxoDB:CSUI_000003"/>
<dbReference type="SUPFAM" id="SSF143113">
    <property type="entry name" value="NAP-like"/>
    <property type="match status" value="1"/>
</dbReference>
<feature type="compositionally biased region" description="Basic and acidic residues" evidence="3">
    <location>
        <begin position="1"/>
        <end position="12"/>
    </location>
</feature>
<evidence type="ECO:0000256" key="1">
    <source>
        <dbReference type="ARBA" id="ARBA00009947"/>
    </source>
</evidence>
<dbReference type="InterPro" id="IPR037231">
    <property type="entry name" value="NAP-like_sf"/>
</dbReference>
<gene>
    <name evidence="4" type="ORF">CSUI_000003</name>
</gene>
<comment type="caution">
    <text evidence="4">The sequence shown here is derived from an EMBL/GenBank/DDBJ whole genome shotgun (WGS) entry which is preliminary data.</text>
</comment>
<protein>
    <submittedName>
        <fullName evidence="4">Nucleosome assembly protein</fullName>
    </submittedName>
</protein>
<dbReference type="OrthoDB" id="27325at2759"/>
<feature type="compositionally biased region" description="Polar residues" evidence="3">
    <location>
        <begin position="145"/>
        <end position="154"/>
    </location>
</feature>
<dbReference type="GO" id="GO:0005634">
    <property type="term" value="C:nucleus"/>
    <property type="evidence" value="ECO:0007669"/>
    <property type="project" value="InterPro"/>
</dbReference>
<dbReference type="Gene3D" id="1.20.5.1500">
    <property type="match status" value="1"/>
</dbReference>
<dbReference type="EMBL" id="MIGC01000004">
    <property type="protein sequence ID" value="PHJ26141.1"/>
    <property type="molecule type" value="Genomic_DNA"/>
</dbReference>
<feature type="region of interest" description="Disordered" evidence="3">
    <location>
        <begin position="376"/>
        <end position="466"/>
    </location>
</feature>
<feature type="region of interest" description="Disordered" evidence="3">
    <location>
        <begin position="1"/>
        <end position="25"/>
    </location>
</feature>
<feature type="compositionally biased region" description="Polar residues" evidence="3">
    <location>
        <begin position="456"/>
        <end position="466"/>
    </location>
</feature>
<feature type="region of interest" description="Disordered" evidence="3">
    <location>
        <begin position="124"/>
        <end position="155"/>
    </location>
</feature>
<feature type="compositionally biased region" description="Low complexity" evidence="3">
    <location>
        <begin position="225"/>
        <end position="234"/>
    </location>
</feature>
<evidence type="ECO:0000313" key="5">
    <source>
        <dbReference type="Proteomes" id="UP000221165"/>
    </source>
</evidence>
<feature type="compositionally biased region" description="Gly residues" evidence="3">
    <location>
        <begin position="13"/>
        <end position="24"/>
    </location>
</feature>
<name>A0A2C6KQ70_9APIC</name>
<comment type="similarity">
    <text evidence="1 2">Belongs to the nucleosome assembly protein (NAP) family.</text>
</comment>
<dbReference type="Pfam" id="PF00956">
    <property type="entry name" value="NAP"/>
    <property type="match status" value="1"/>
</dbReference>
<dbReference type="RefSeq" id="XP_067927786.1">
    <property type="nucleotide sequence ID" value="XM_068060238.1"/>
</dbReference>